<dbReference type="PROSITE" id="PS00098">
    <property type="entry name" value="THIOLASE_1"/>
    <property type="match status" value="1"/>
</dbReference>
<evidence type="ECO:0000256" key="10">
    <source>
        <dbReference type="RuleBase" id="RU003557"/>
    </source>
</evidence>
<dbReference type="CDD" id="cd00751">
    <property type="entry name" value="thiolase"/>
    <property type="match status" value="1"/>
</dbReference>
<sequence length="397" mass="40686">MAPTPVYIVSAARTPLGGFQGSLSSLTAIQLGSHAIKASLAKVPAIEAANVEEVFFGNVLSANLGQNPARQCALGAGLAQSTVCTTVNKVCASGMKAIILGAQTIITGNADIVVAGGTESMSNTPYYIPTARAGARYGNQQMVDGVVRDGLSDAYDNQAMGFAAEECAQDYTFSREDSDAYAIKSYQKAQEAASNKRFAEEIAPIEVSGGRGKPNVLVEVDDEPKNLNISKLKTVRPVFVPGTGTVTAANASPISDGASALVLISEAKLTELNLTPLAKIIGWGDAAKAPSKFTTAPSLALPKALKHAGLSQEQVDFFEINEAFSVVALANAKILGLDEAKVNVNGGAVALGHPLGCSGARIVTTLINVLKQREGKIGAAGICNGGGGASAIIVEAV</sequence>
<evidence type="ECO:0000256" key="3">
    <source>
        <dbReference type="ARBA" id="ARBA00011881"/>
    </source>
</evidence>
<dbReference type="Proteomes" id="UP000244722">
    <property type="component" value="Unassembled WGS sequence"/>
</dbReference>
<protein>
    <recommendedName>
        <fullName evidence="4">acetyl-CoA C-acetyltransferase</fullName>
        <ecNumber evidence="4">2.3.1.9</ecNumber>
    </recommendedName>
</protein>
<keyword evidence="14" id="KW-1185">Reference proteome</keyword>
<dbReference type="PIRSF" id="PIRSF000429">
    <property type="entry name" value="Ac-CoA_Ac_transf"/>
    <property type="match status" value="1"/>
</dbReference>
<comment type="similarity">
    <text evidence="2 10">Belongs to the thiolase-like superfamily. Thiolase family.</text>
</comment>
<evidence type="ECO:0000256" key="6">
    <source>
        <dbReference type="ARBA" id="ARBA00022958"/>
    </source>
</evidence>
<gene>
    <name evidence="13" type="ORF">B9Z19DRAFT_1006212</name>
</gene>
<keyword evidence="7 10" id="KW-0012">Acyltransferase</keyword>
<dbReference type="PANTHER" id="PTHR18919">
    <property type="entry name" value="ACETYL-COA C-ACYLTRANSFERASE"/>
    <property type="match status" value="1"/>
</dbReference>
<dbReference type="PROSITE" id="PS00737">
    <property type="entry name" value="THIOLASE_2"/>
    <property type="match status" value="1"/>
</dbReference>
<evidence type="ECO:0000256" key="2">
    <source>
        <dbReference type="ARBA" id="ARBA00010982"/>
    </source>
</evidence>
<dbReference type="PANTHER" id="PTHR18919:SF165">
    <property type="entry name" value="ACETYL-COA ACETYLTRANSFERASE"/>
    <property type="match status" value="1"/>
</dbReference>
<dbReference type="InterPro" id="IPR020617">
    <property type="entry name" value="Thiolase_C"/>
</dbReference>
<dbReference type="InterPro" id="IPR020610">
    <property type="entry name" value="Thiolase_AS"/>
</dbReference>
<dbReference type="Pfam" id="PF00108">
    <property type="entry name" value="Thiolase_N"/>
    <property type="match status" value="1"/>
</dbReference>
<dbReference type="GO" id="GO:0006696">
    <property type="term" value="P:ergosterol biosynthetic process"/>
    <property type="evidence" value="ECO:0007669"/>
    <property type="project" value="TreeGrafter"/>
</dbReference>
<evidence type="ECO:0000256" key="8">
    <source>
        <dbReference type="ARBA" id="ARBA00037924"/>
    </source>
</evidence>
<dbReference type="SUPFAM" id="SSF53901">
    <property type="entry name" value="Thiolase-like"/>
    <property type="match status" value="2"/>
</dbReference>
<evidence type="ECO:0000256" key="5">
    <source>
        <dbReference type="ARBA" id="ARBA00022679"/>
    </source>
</evidence>
<feature type="domain" description="Thiolase C-terminal" evidence="12">
    <location>
        <begin position="274"/>
        <end position="395"/>
    </location>
</feature>
<dbReference type="InterPro" id="IPR016039">
    <property type="entry name" value="Thiolase-like"/>
</dbReference>
<proteinExistence type="inferred from homology"/>
<comment type="caution">
    <text evidence="13">The sequence shown here is derived from an EMBL/GenBank/DDBJ whole genome shotgun (WGS) entry which is preliminary data.</text>
</comment>
<dbReference type="Gene3D" id="3.40.47.10">
    <property type="match status" value="1"/>
</dbReference>
<dbReference type="InterPro" id="IPR020616">
    <property type="entry name" value="Thiolase_N"/>
</dbReference>
<dbReference type="InterPro" id="IPR002155">
    <property type="entry name" value="Thiolase"/>
</dbReference>
<dbReference type="NCBIfam" id="TIGR01930">
    <property type="entry name" value="AcCoA-C-Actrans"/>
    <property type="match status" value="1"/>
</dbReference>
<evidence type="ECO:0000256" key="4">
    <source>
        <dbReference type="ARBA" id="ARBA00012705"/>
    </source>
</evidence>
<dbReference type="GO" id="GO:0006635">
    <property type="term" value="P:fatty acid beta-oxidation"/>
    <property type="evidence" value="ECO:0007669"/>
    <property type="project" value="TreeGrafter"/>
</dbReference>
<evidence type="ECO:0000256" key="1">
    <source>
        <dbReference type="ARBA" id="ARBA00001958"/>
    </source>
</evidence>
<organism evidence="13 14">
    <name type="scientific">Tuber borchii</name>
    <name type="common">White truffle</name>
    <dbReference type="NCBI Taxonomy" id="42251"/>
    <lineage>
        <taxon>Eukaryota</taxon>
        <taxon>Fungi</taxon>
        <taxon>Dikarya</taxon>
        <taxon>Ascomycota</taxon>
        <taxon>Pezizomycotina</taxon>
        <taxon>Pezizomycetes</taxon>
        <taxon>Pezizales</taxon>
        <taxon>Tuberaceae</taxon>
        <taxon>Tuber</taxon>
    </lineage>
</organism>
<dbReference type="GO" id="GO:0005739">
    <property type="term" value="C:mitochondrion"/>
    <property type="evidence" value="ECO:0007669"/>
    <property type="project" value="TreeGrafter"/>
</dbReference>
<comment type="cofactor">
    <cofactor evidence="1">
        <name>K(+)</name>
        <dbReference type="ChEBI" id="CHEBI:29103"/>
    </cofactor>
</comment>
<feature type="domain" description="Thiolase N-terminal" evidence="11">
    <location>
        <begin position="6"/>
        <end position="266"/>
    </location>
</feature>
<evidence type="ECO:0000259" key="12">
    <source>
        <dbReference type="Pfam" id="PF02803"/>
    </source>
</evidence>
<accession>A0A2T6ZC49</accession>
<keyword evidence="6" id="KW-0630">Potassium</keyword>
<comment type="pathway">
    <text evidence="8">Metabolic intermediate biosynthesis; (R)-mevalonate biosynthesis; (R)-mevalonate from acetyl-CoA: step 1/3.</text>
</comment>
<keyword evidence="5 10" id="KW-0808">Transferase</keyword>
<dbReference type="AlphaFoldDB" id="A0A2T6ZC49"/>
<dbReference type="STRING" id="42251.A0A2T6ZC49"/>
<reference evidence="13 14" key="1">
    <citation type="submission" date="2017-04" db="EMBL/GenBank/DDBJ databases">
        <title>Draft genome sequence of Tuber borchii Vittad., a whitish edible truffle.</title>
        <authorList>
            <consortium name="DOE Joint Genome Institute"/>
            <person name="Murat C."/>
            <person name="Kuo A."/>
            <person name="Barry K.W."/>
            <person name="Clum A."/>
            <person name="Dockter R.B."/>
            <person name="Fauchery L."/>
            <person name="Iotti M."/>
            <person name="Kohler A."/>
            <person name="Labutti K."/>
            <person name="Lindquist E.A."/>
            <person name="Lipzen A."/>
            <person name="Ohm R.A."/>
            <person name="Wang M."/>
            <person name="Grigoriev I.V."/>
            <person name="Zambonelli A."/>
            <person name="Martin F.M."/>
        </authorList>
    </citation>
    <scope>NUCLEOTIDE SEQUENCE [LARGE SCALE GENOMIC DNA]</scope>
    <source>
        <strain evidence="13 14">Tbo3840</strain>
    </source>
</reference>
<evidence type="ECO:0000313" key="13">
    <source>
        <dbReference type="EMBL" id="PUU73072.1"/>
    </source>
</evidence>
<feature type="active site" description="Proton acceptor" evidence="9">
    <location>
        <position position="353"/>
    </location>
</feature>
<evidence type="ECO:0000259" key="11">
    <source>
        <dbReference type="Pfam" id="PF00108"/>
    </source>
</evidence>
<dbReference type="OrthoDB" id="5404651at2759"/>
<dbReference type="Pfam" id="PF02803">
    <property type="entry name" value="Thiolase_C"/>
    <property type="match status" value="1"/>
</dbReference>
<evidence type="ECO:0000256" key="9">
    <source>
        <dbReference type="PIRSR" id="PIRSR000429-1"/>
    </source>
</evidence>
<name>A0A2T6ZC49_TUBBO</name>
<dbReference type="InterPro" id="IPR020613">
    <property type="entry name" value="Thiolase_CS"/>
</dbReference>
<dbReference type="PROSITE" id="PS00099">
    <property type="entry name" value="THIOLASE_3"/>
    <property type="match status" value="1"/>
</dbReference>
<feature type="active site" description="Proton acceptor" evidence="9">
    <location>
        <position position="383"/>
    </location>
</feature>
<evidence type="ECO:0000313" key="14">
    <source>
        <dbReference type="Proteomes" id="UP000244722"/>
    </source>
</evidence>
<feature type="active site" description="Acyl-thioester intermediate" evidence="9">
    <location>
        <position position="91"/>
    </location>
</feature>
<dbReference type="GO" id="GO:0003985">
    <property type="term" value="F:acetyl-CoA C-acetyltransferase activity"/>
    <property type="evidence" value="ECO:0007669"/>
    <property type="project" value="UniProtKB-EC"/>
</dbReference>
<dbReference type="InterPro" id="IPR020615">
    <property type="entry name" value="Thiolase_acyl_enz_int_AS"/>
</dbReference>
<dbReference type="EC" id="2.3.1.9" evidence="4"/>
<dbReference type="FunFam" id="3.40.47.10:FF:000007">
    <property type="entry name" value="acetyl-CoA acetyltransferase, mitochondrial"/>
    <property type="match status" value="1"/>
</dbReference>
<evidence type="ECO:0000256" key="7">
    <source>
        <dbReference type="ARBA" id="ARBA00023315"/>
    </source>
</evidence>
<dbReference type="EMBL" id="NESQ01000417">
    <property type="protein sequence ID" value="PUU73072.1"/>
    <property type="molecule type" value="Genomic_DNA"/>
</dbReference>
<comment type="subunit">
    <text evidence="3">Homotetramer.</text>
</comment>